<proteinExistence type="predicted"/>
<reference evidence="1" key="2">
    <citation type="journal article" date="2015" name="Data Brief">
        <title>Shoot transcriptome of the giant reed, Arundo donax.</title>
        <authorList>
            <person name="Barrero R.A."/>
            <person name="Guerrero F.D."/>
            <person name="Moolhuijzen P."/>
            <person name="Goolsby J.A."/>
            <person name="Tidwell J."/>
            <person name="Bellgard S.E."/>
            <person name="Bellgard M.I."/>
        </authorList>
    </citation>
    <scope>NUCLEOTIDE SEQUENCE</scope>
    <source>
        <tissue evidence="1">Shoot tissue taken approximately 20 cm above the soil surface</tissue>
    </source>
</reference>
<reference evidence="1" key="1">
    <citation type="submission" date="2014-09" db="EMBL/GenBank/DDBJ databases">
        <authorList>
            <person name="Magalhaes I.L.F."/>
            <person name="Oliveira U."/>
            <person name="Santos F.R."/>
            <person name="Vidigal T.H.D.A."/>
            <person name="Brescovit A.D."/>
            <person name="Santos A.J."/>
        </authorList>
    </citation>
    <scope>NUCLEOTIDE SEQUENCE</scope>
    <source>
        <tissue evidence="1">Shoot tissue taken approximately 20 cm above the soil surface</tissue>
    </source>
</reference>
<evidence type="ECO:0000313" key="1">
    <source>
        <dbReference type="EMBL" id="JAD47117.1"/>
    </source>
</evidence>
<sequence length="34" mass="3514">MFSGHIDGGTSSSGSAKYSSPIFLITGTILTRSH</sequence>
<dbReference type="EMBL" id="GBRH01250778">
    <property type="protein sequence ID" value="JAD47117.1"/>
    <property type="molecule type" value="Transcribed_RNA"/>
</dbReference>
<accession>A0A0A9AJ93</accession>
<dbReference type="AlphaFoldDB" id="A0A0A9AJ93"/>
<name>A0A0A9AJ93_ARUDO</name>
<protein>
    <submittedName>
        <fullName evidence="1">Uncharacterized protein</fullName>
    </submittedName>
</protein>
<organism evidence="1">
    <name type="scientific">Arundo donax</name>
    <name type="common">Giant reed</name>
    <name type="synonym">Donax arundinaceus</name>
    <dbReference type="NCBI Taxonomy" id="35708"/>
    <lineage>
        <taxon>Eukaryota</taxon>
        <taxon>Viridiplantae</taxon>
        <taxon>Streptophyta</taxon>
        <taxon>Embryophyta</taxon>
        <taxon>Tracheophyta</taxon>
        <taxon>Spermatophyta</taxon>
        <taxon>Magnoliopsida</taxon>
        <taxon>Liliopsida</taxon>
        <taxon>Poales</taxon>
        <taxon>Poaceae</taxon>
        <taxon>PACMAD clade</taxon>
        <taxon>Arundinoideae</taxon>
        <taxon>Arundineae</taxon>
        <taxon>Arundo</taxon>
    </lineage>
</organism>